<dbReference type="GO" id="GO:0017119">
    <property type="term" value="C:Golgi transport complex"/>
    <property type="evidence" value="ECO:0007669"/>
    <property type="project" value="InterPro"/>
</dbReference>
<proteinExistence type="inferred from homology"/>
<organism evidence="9 10">
    <name type="scientific">Aspergillus indologenus CBS 114.80</name>
    <dbReference type="NCBI Taxonomy" id="1450541"/>
    <lineage>
        <taxon>Eukaryota</taxon>
        <taxon>Fungi</taxon>
        <taxon>Dikarya</taxon>
        <taxon>Ascomycota</taxon>
        <taxon>Pezizomycotina</taxon>
        <taxon>Eurotiomycetes</taxon>
        <taxon>Eurotiomycetidae</taxon>
        <taxon>Eurotiales</taxon>
        <taxon>Aspergillaceae</taxon>
        <taxon>Aspergillus</taxon>
        <taxon>Aspergillus subgen. Circumdati</taxon>
    </lineage>
</organism>
<comment type="similarity">
    <text evidence="2">Belongs to the COG1 family.</text>
</comment>
<sequence>MASDGPDPQSLKSWQDAFQYPIPTVRRVEQELRRDIASNKERLRALVGTRYRELVGTAEKIVSMNREMEEVDSTLADIGRRCNPRLMEKTYTHVQAVASNKDSPERALTGQLALIHRAAVSMSRLLRRRGPLLLVAKLMVISRLLHKTLSQEPTVPPFVENLRNQLASLRRTLLRRVDKRLAPAKSTPDEIIEALAAYCLATSSSSDDAIRYFHQIRLDAIGSQLELNDPSGENILNSLRLYIRTLQTSKILLSRRLSDVLNKLKARPLLTDPEVCGLDDLDLGVLGRWVTSDVSNFTPWIKLSELSRAEVDNIIKAWSEAAFEKYMQGSRDSLKNWSDFSKLLTLREQVLELWLGSRSSTPAHSSLQVLEGIRSVLNERLTGILADQAKDLNKFGQSIASTIAGWSNLDHTYSHSLWDESLISTDYSNGSAYFKQAVVDRLLGRDGDIVTSLGQYQAWLLTVDKSKTSIDGLRQFRWSDILDEGEDEDLDVDVPGILTDDDPRLLREALEAAIKEAFETLDRSFCEIFKALEKTSLNEQVAFLLKLIRLIQRELPVDFIPAGYTFADGVIPQLQEILATEIVAHTRPWNPPASSIENSRGVPGRSLWEGDPAIPVQPSPSAFKFLRRLTKSMSQYGPGLWDASTVRCFKKALQKEIVKPIASRMEELKSSSSQNGATDCKAEVNNGEPPEPNGDESSKQKSPAETENADSYKYLEDHMVQLYFDASYFKSAFEVGDSEASHLADILETIRGELEPQLQVAKKIDKAAHEHWKRTYLLFGLLAEKIET</sequence>
<keyword evidence="6" id="KW-0333">Golgi apparatus</keyword>
<evidence type="ECO:0000256" key="4">
    <source>
        <dbReference type="ARBA" id="ARBA00022448"/>
    </source>
</evidence>
<dbReference type="Pfam" id="PF08700">
    <property type="entry name" value="VPS51_Exo84_N"/>
    <property type="match status" value="1"/>
</dbReference>
<evidence type="ECO:0000256" key="2">
    <source>
        <dbReference type="ARBA" id="ARBA00006653"/>
    </source>
</evidence>
<accession>A0A2V5HLL1</accession>
<dbReference type="GO" id="GO:0000139">
    <property type="term" value="C:Golgi membrane"/>
    <property type="evidence" value="ECO:0007669"/>
    <property type="project" value="UniProtKB-SubCell"/>
</dbReference>
<feature type="region of interest" description="Disordered" evidence="8">
    <location>
        <begin position="665"/>
        <end position="707"/>
    </location>
</feature>
<dbReference type="PANTHER" id="PTHR31658:SF0">
    <property type="entry name" value="CONSERVED OLIGOMERIC GOLGI COMPLEX SUBUNIT 1"/>
    <property type="match status" value="1"/>
</dbReference>
<dbReference type="PANTHER" id="PTHR31658">
    <property type="entry name" value="CONSERVED OLIGOMERIC GOLGI COMPLEX SUBUNIT 1"/>
    <property type="match status" value="1"/>
</dbReference>
<evidence type="ECO:0000256" key="3">
    <source>
        <dbReference type="ARBA" id="ARBA00020978"/>
    </source>
</evidence>
<keyword evidence="10" id="KW-1185">Reference proteome</keyword>
<evidence type="ECO:0000256" key="6">
    <source>
        <dbReference type="ARBA" id="ARBA00023034"/>
    </source>
</evidence>
<evidence type="ECO:0000313" key="10">
    <source>
        <dbReference type="Proteomes" id="UP000248817"/>
    </source>
</evidence>
<dbReference type="GO" id="GO:0015031">
    <property type="term" value="P:protein transport"/>
    <property type="evidence" value="ECO:0007669"/>
    <property type="project" value="UniProtKB-KW"/>
</dbReference>
<keyword evidence="4" id="KW-0813">Transport</keyword>
<evidence type="ECO:0000313" key="9">
    <source>
        <dbReference type="EMBL" id="PYI25368.1"/>
    </source>
</evidence>
<protein>
    <recommendedName>
        <fullName evidence="3">Conserved oligomeric Golgi complex subunit 1</fullName>
    </recommendedName>
</protein>
<dbReference type="InterPro" id="IPR033370">
    <property type="entry name" value="COG1"/>
</dbReference>
<dbReference type="EMBL" id="KZ825652">
    <property type="protein sequence ID" value="PYI25368.1"/>
    <property type="molecule type" value="Genomic_DNA"/>
</dbReference>
<dbReference type="AlphaFoldDB" id="A0A2V5HLL1"/>
<evidence type="ECO:0000256" key="8">
    <source>
        <dbReference type="SAM" id="MobiDB-lite"/>
    </source>
</evidence>
<evidence type="ECO:0000256" key="5">
    <source>
        <dbReference type="ARBA" id="ARBA00022927"/>
    </source>
</evidence>
<reference evidence="9 10" key="1">
    <citation type="submission" date="2018-02" db="EMBL/GenBank/DDBJ databases">
        <title>The genomes of Aspergillus section Nigri reveals drivers in fungal speciation.</title>
        <authorList>
            <consortium name="DOE Joint Genome Institute"/>
            <person name="Vesth T.C."/>
            <person name="Nybo J."/>
            <person name="Theobald S."/>
            <person name="Brandl J."/>
            <person name="Frisvad J.C."/>
            <person name="Nielsen K.F."/>
            <person name="Lyhne E.K."/>
            <person name="Kogle M.E."/>
            <person name="Kuo A."/>
            <person name="Riley R."/>
            <person name="Clum A."/>
            <person name="Nolan M."/>
            <person name="Lipzen A."/>
            <person name="Salamov A."/>
            <person name="Henrissat B."/>
            <person name="Wiebenga A."/>
            <person name="De vries R.P."/>
            <person name="Grigoriev I.V."/>
            <person name="Mortensen U.H."/>
            <person name="Andersen M.R."/>
            <person name="Baker S.E."/>
        </authorList>
    </citation>
    <scope>NUCLEOTIDE SEQUENCE [LARGE SCALE GENOMIC DNA]</scope>
    <source>
        <strain evidence="9 10">CBS 114.80</strain>
    </source>
</reference>
<gene>
    <name evidence="9" type="ORF">BP00DRAFT_409726</name>
</gene>
<keyword evidence="5" id="KW-0653">Protein transport</keyword>
<evidence type="ECO:0000256" key="1">
    <source>
        <dbReference type="ARBA" id="ARBA00004395"/>
    </source>
</evidence>
<dbReference type="Proteomes" id="UP000248817">
    <property type="component" value="Unassembled WGS sequence"/>
</dbReference>
<evidence type="ECO:0000256" key="7">
    <source>
        <dbReference type="ARBA" id="ARBA00023136"/>
    </source>
</evidence>
<comment type="subcellular location">
    <subcellularLocation>
        <location evidence="1">Golgi apparatus membrane</location>
        <topology evidence="1">Peripheral membrane protein</topology>
    </subcellularLocation>
</comment>
<name>A0A2V5HLL1_9EURO</name>
<keyword evidence="7" id="KW-0472">Membrane</keyword>
<dbReference type="GO" id="GO:0006891">
    <property type="term" value="P:intra-Golgi vesicle-mediated transport"/>
    <property type="evidence" value="ECO:0007669"/>
    <property type="project" value="InterPro"/>
</dbReference>